<organism evidence="4 5">
    <name type="scientific">Cognatiyoonia sediminum</name>
    <dbReference type="NCBI Taxonomy" id="1508389"/>
    <lineage>
        <taxon>Bacteria</taxon>
        <taxon>Pseudomonadati</taxon>
        <taxon>Pseudomonadota</taxon>
        <taxon>Alphaproteobacteria</taxon>
        <taxon>Rhodobacterales</taxon>
        <taxon>Paracoccaceae</taxon>
        <taxon>Cognatiyoonia</taxon>
    </lineage>
</organism>
<dbReference type="AlphaFoldDB" id="A0A1M5NER3"/>
<dbReference type="RefSeq" id="WP_072900064.1">
    <property type="nucleotide sequence ID" value="NZ_FQXB01000001.1"/>
</dbReference>
<dbReference type="Gene3D" id="3.50.50.60">
    <property type="entry name" value="FAD/NAD(P)-binding domain"/>
    <property type="match status" value="1"/>
</dbReference>
<dbReference type="InterPro" id="IPR050493">
    <property type="entry name" value="FAD-dep_Monooxygenase_BioMet"/>
</dbReference>
<reference evidence="4 5" key="1">
    <citation type="submission" date="2016-11" db="EMBL/GenBank/DDBJ databases">
        <authorList>
            <person name="Jaros S."/>
            <person name="Januszkiewicz K."/>
            <person name="Wedrychowicz H."/>
        </authorList>
    </citation>
    <scope>NUCLEOTIDE SEQUENCE [LARGE SCALE GENOMIC DNA]</scope>
    <source>
        <strain evidence="4 5">DSM 28715</strain>
    </source>
</reference>
<dbReference type="InterPro" id="IPR036188">
    <property type="entry name" value="FAD/NAD-bd_sf"/>
</dbReference>
<keyword evidence="2" id="KW-0503">Monooxygenase</keyword>
<sequence length="389" mass="41652">MNYSIGIAGAGIGGLTAAALLAKQGHQVAVFDQFDTPKPVGSGLVIQPVGQDVLSQIGALDAALATGRPITRMAGHEVDSGRSVLDVTYNLNHPAFFGLAIHRGALFQAILDAAKHAGARLKPDAKVLEAKHQLIETDKDQHGPFDLIIDATGAGSPLSPLLSKPLPYGALWATVDWPYETGLPDNELRQAYRKASRMIGAMPIGKPELNGPEKATIFWSLPCNGLKSWQSAGLQRWKDEAIALWPEIAPFVDQIQTPADMTFAQYSHGTLRRPYGAGIVHIGDAAHRASPQLGQGANMAMLDALAIAKAIQSAPLSDVGQLYAKARRLHVGIYQAMSAAFTPQYQSNSNALPILRDRILFPLSRIHPIPRILSTLVCGTMVKPIGKLQ</sequence>
<dbReference type="Gene3D" id="3.30.9.10">
    <property type="entry name" value="D-Amino Acid Oxidase, subunit A, domain 2"/>
    <property type="match status" value="1"/>
</dbReference>
<gene>
    <name evidence="4" type="ORF">SAMN05444003_1372</name>
</gene>
<evidence type="ECO:0000256" key="1">
    <source>
        <dbReference type="ARBA" id="ARBA00023002"/>
    </source>
</evidence>
<evidence type="ECO:0000313" key="5">
    <source>
        <dbReference type="Proteomes" id="UP000184074"/>
    </source>
</evidence>
<name>A0A1M5NER3_9RHOB</name>
<dbReference type="EMBL" id="FQXB01000001">
    <property type="protein sequence ID" value="SHG88020.1"/>
    <property type="molecule type" value="Genomic_DNA"/>
</dbReference>
<dbReference type="Pfam" id="PF01494">
    <property type="entry name" value="FAD_binding_3"/>
    <property type="match status" value="2"/>
</dbReference>
<feature type="domain" description="FAD-binding" evidence="3">
    <location>
        <begin position="274"/>
        <end position="311"/>
    </location>
</feature>
<dbReference type="GO" id="GO:0004497">
    <property type="term" value="F:monooxygenase activity"/>
    <property type="evidence" value="ECO:0007669"/>
    <property type="project" value="UniProtKB-KW"/>
</dbReference>
<protein>
    <submittedName>
        <fullName evidence="4">2-polyprenyl-6-methoxyphenol hydroxylase</fullName>
    </submittedName>
</protein>
<dbReference type="Proteomes" id="UP000184074">
    <property type="component" value="Unassembled WGS sequence"/>
</dbReference>
<keyword evidence="1" id="KW-0560">Oxidoreductase</keyword>
<dbReference type="PRINTS" id="PR00420">
    <property type="entry name" value="RNGMNOXGNASE"/>
</dbReference>
<dbReference type="InterPro" id="IPR002938">
    <property type="entry name" value="FAD-bd"/>
</dbReference>
<keyword evidence="5" id="KW-1185">Reference proteome</keyword>
<evidence type="ECO:0000259" key="3">
    <source>
        <dbReference type="Pfam" id="PF01494"/>
    </source>
</evidence>
<evidence type="ECO:0000256" key="2">
    <source>
        <dbReference type="ARBA" id="ARBA00023033"/>
    </source>
</evidence>
<dbReference type="OrthoDB" id="5499180at2"/>
<proteinExistence type="predicted"/>
<dbReference type="SUPFAM" id="SSF51905">
    <property type="entry name" value="FAD/NAD(P)-binding domain"/>
    <property type="match status" value="1"/>
</dbReference>
<evidence type="ECO:0000313" key="4">
    <source>
        <dbReference type="EMBL" id="SHG88020.1"/>
    </source>
</evidence>
<dbReference type="PANTHER" id="PTHR13789">
    <property type="entry name" value="MONOOXYGENASE"/>
    <property type="match status" value="1"/>
</dbReference>
<feature type="domain" description="FAD-binding" evidence="3">
    <location>
        <begin position="4"/>
        <end position="95"/>
    </location>
</feature>
<dbReference type="GO" id="GO:0071949">
    <property type="term" value="F:FAD binding"/>
    <property type="evidence" value="ECO:0007669"/>
    <property type="project" value="InterPro"/>
</dbReference>
<dbReference type="PANTHER" id="PTHR13789:SF309">
    <property type="entry name" value="PUTATIVE (AFU_ORTHOLOGUE AFUA_6G14510)-RELATED"/>
    <property type="match status" value="1"/>
</dbReference>
<dbReference type="STRING" id="1508389.SAMN05444003_1372"/>
<accession>A0A1M5NER3</accession>